<dbReference type="InterPro" id="IPR003929">
    <property type="entry name" value="K_chnl_BK_asu"/>
</dbReference>
<dbReference type="Pfam" id="PF03493">
    <property type="entry name" value="BK_channel_a"/>
    <property type="match status" value="1"/>
</dbReference>
<reference evidence="19" key="1">
    <citation type="submission" date="2022-08" db="EMBL/GenBank/DDBJ databases">
        <title>Novel sulphate-reducing endosymbionts in the free-living metamonad Anaeramoeba.</title>
        <authorList>
            <person name="Jerlstrom-Hultqvist J."/>
            <person name="Cepicka I."/>
            <person name="Gallot-Lavallee L."/>
            <person name="Salas-Leiva D."/>
            <person name="Curtis B.A."/>
            <person name="Zahonova K."/>
            <person name="Pipaliya S."/>
            <person name="Dacks J."/>
            <person name="Roger A.J."/>
        </authorList>
    </citation>
    <scope>NUCLEOTIDE SEQUENCE</scope>
    <source>
        <strain evidence="19">Busselton2</strain>
    </source>
</reference>
<dbReference type="InterPro" id="IPR013099">
    <property type="entry name" value="K_chnl_dom"/>
</dbReference>
<comment type="catalytic activity">
    <reaction evidence="14">
        <text>K(+)(in) = K(+)(out)</text>
        <dbReference type="Rhea" id="RHEA:29463"/>
        <dbReference type="ChEBI" id="CHEBI:29103"/>
    </reaction>
</comment>
<evidence type="ECO:0000256" key="1">
    <source>
        <dbReference type="ARBA" id="ARBA00004496"/>
    </source>
</evidence>
<comment type="subcellular location">
    <subcellularLocation>
        <location evidence="2">Cell membrane</location>
        <topology evidence="2">Multi-pass membrane protein</topology>
    </subcellularLocation>
    <subcellularLocation>
        <location evidence="1">Cytoplasm</location>
    </subcellularLocation>
</comment>
<keyword evidence="7" id="KW-0631">Potassium channel</keyword>
<dbReference type="FunFam" id="3.60.20.10:FF:000004">
    <property type="entry name" value="Proteasome subunit alpha type-4"/>
    <property type="match status" value="1"/>
</dbReference>
<comment type="caution">
    <text evidence="19">The sequence shown here is derived from an EMBL/GenBank/DDBJ whole genome shotgun (WGS) entry which is preliminary data.</text>
</comment>
<dbReference type="Gene3D" id="1.10.287.70">
    <property type="match status" value="1"/>
</dbReference>
<evidence type="ECO:0000256" key="15">
    <source>
        <dbReference type="PROSITE-ProRule" id="PRU00808"/>
    </source>
</evidence>
<dbReference type="PROSITE" id="PS00388">
    <property type="entry name" value="PROTEASOME_ALPHA_1"/>
    <property type="match status" value="1"/>
</dbReference>
<dbReference type="GO" id="GO:0005737">
    <property type="term" value="C:cytoplasm"/>
    <property type="evidence" value="ECO:0007669"/>
    <property type="project" value="UniProtKB-SubCell"/>
</dbReference>
<dbReference type="Pfam" id="PF00227">
    <property type="entry name" value="Proteasome"/>
    <property type="match status" value="1"/>
</dbReference>
<dbReference type="InterPro" id="IPR023332">
    <property type="entry name" value="Proteasome_alpha-type"/>
</dbReference>
<dbReference type="SMART" id="SM00948">
    <property type="entry name" value="Proteasome_A_N"/>
    <property type="match status" value="1"/>
</dbReference>
<dbReference type="SUPFAM" id="SSF56235">
    <property type="entry name" value="N-terminal nucleophile aminohydrolases (Ntn hydrolases)"/>
    <property type="match status" value="1"/>
</dbReference>
<gene>
    <name evidence="19" type="ORF">M0812_22630</name>
</gene>
<evidence type="ECO:0000313" key="20">
    <source>
        <dbReference type="Proteomes" id="UP001146793"/>
    </source>
</evidence>
<evidence type="ECO:0000256" key="3">
    <source>
        <dbReference type="ARBA" id="ARBA00022448"/>
    </source>
</evidence>
<evidence type="ECO:0000256" key="11">
    <source>
        <dbReference type="ARBA" id="ARBA00023065"/>
    </source>
</evidence>
<dbReference type="Pfam" id="PF07885">
    <property type="entry name" value="Ion_trans_2"/>
    <property type="match status" value="1"/>
</dbReference>
<feature type="region of interest" description="Disordered" evidence="16">
    <location>
        <begin position="620"/>
        <end position="651"/>
    </location>
</feature>
<proteinExistence type="inferred from homology"/>
<dbReference type="GO" id="GO:0005267">
    <property type="term" value="F:potassium channel activity"/>
    <property type="evidence" value="ECO:0007669"/>
    <property type="project" value="UniProtKB-KW"/>
</dbReference>
<dbReference type="InterPro" id="IPR029055">
    <property type="entry name" value="Ntn_hydrolases_N"/>
</dbReference>
<feature type="region of interest" description="Disordered" evidence="16">
    <location>
        <begin position="396"/>
        <end position="432"/>
    </location>
</feature>
<feature type="domain" description="Proteasome alpha-type subunits" evidence="18">
    <location>
        <begin position="1309"/>
        <end position="1331"/>
    </location>
</feature>
<evidence type="ECO:0000256" key="12">
    <source>
        <dbReference type="ARBA" id="ARBA00023136"/>
    </source>
</evidence>
<comment type="similarity">
    <text evidence="15">Belongs to the peptidase T1A family.</text>
</comment>
<evidence type="ECO:0000256" key="10">
    <source>
        <dbReference type="ARBA" id="ARBA00022989"/>
    </source>
</evidence>
<keyword evidence="12 17" id="KW-0472">Membrane</keyword>
<dbReference type="EMBL" id="JANTQA010000047">
    <property type="protein sequence ID" value="KAJ3433667.1"/>
    <property type="molecule type" value="Genomic_DNA"/>
</dbReference>
<feature type="compositionally biased region" description="Basic and acidic residues" evidence="16">
    <location>
        <begin position="564"/>
        <end position="576"/>
    </location>
</feature>
<evidence type="ECO:0000256" key="8">
    <source>
        <dbReference type="ARBA" id="ARBA00022942"/>
    </source>
</evidence>
<dbReference type="Pfam" id="PF22614">
    <property type="entry name" value="Slo-like_RCK"/>
    <property type="match status" value="1"/>
</dbReference>
<dbReference type="SUPFAM" id="SSF51735">
    <property type="entry name" value="NAD(P)-binding Rossmann-fold domains"/>
    <property type="match status" value="1"/>
</dbReference>
<evidence type="ECO:0000256" key="5">
    <source>
        <dbReference type="ARBA" id="ARBA00022538"/>
    </source>
</evidence>
<dbReference type="InterPro" id="IPR003148">
    <property type="entry name" value="RCK_N"/>
</dbReference>
<evidence type="ECO:0000256" key="9">
    <source>
        <dbReference type="ARBA" id="ARBA00022958"/>
    </source>
</evidence>
<feature type="region of interest" description="Disordered" evidence="16">
    <location>
        <begin position="515"/>
        <end position="576"/>
    </location>
</feature>
<dbReference type="PROSITE" id="PS51475">
    <property type="entry name" value="PROTEASOME_ALPHA_2"/>
    <property type="match status" value="1"/>
</dbReference>
<dbReference type="CDD" id="cd03750">
    <property type="entry name" value="proteasome_alpha_type_2"/>
    <property type="match status" value="1"/>
</dbReference>
<dbReference type="Pfam" id="PF10584">
    <property type="entry name" value="Proteasome_A_N"/>
    <property type="match status" value="1"/>
</dbReference>
<evidence type="ECO:0000256" key="17">
    <source>
        <dbReference type="SAM" id="Phobius"/>
    </source>
</evidence>
<evidence type="ECO:0000256" key="6">
    <source>
        <dbReference type="ARBA" id="ARBA00022692"/>
    </source>
</evidence>
<accession>A0AAV7Z0G1</accession>
<evidence type="ECO:0000313" key="19">
    <source>
        <dbReference type="EMBL" id="KAJ3433667.1"/>
    </source>
</evidence>
<keyword evidence="8 15" id="KW-0647">Proteasome</keyword>
<dbReference type="PANTHER" id="PTHR10027:SF10">
    <property type="entry name" value="SLOWPOKE 2, ISOFORM D"/>
    <property type="match status" value="1"/>
</dbReference>
<evidence type="ECO:0000256" key="16">
    <source>
        <dbReference type="SAM" id="MobiDB-lite"/>
    </source>
</evidence>
<feature type="compositionally biased region" description="Basic residues" evidence="16">
    <location>
        <begin position="515"/>
        <end position="543"/>
    </location>
</feature>
<name>A0AAV7Z0G1_9EUKA</name>
<evidence type="ECO:0000256" key="4">
    <source>
        <dbReference type="ARBA" id="ARBA00022490"/>
    </source>
</evidence>
<evidence type="ECO:0000256" key="7">
    <source>
        <dbReference type="ARBA" id="ARBA00022826"/>
    </source>
</evidence>
<evidence type="ECO:0000256" key="13">
    <source>
        <dbReference type="ARBA" id="ARBA00023303"/>
    </source>
</evidence>
<dbReference type="GO" id="GO:0019773">
    <property type="term" value="C:proteasome core complex, alpha-subunit complex"/>
    <property type="evidence" value="ECO:0007669"/>
    <property type="project" value="UniProtKB-UniRule"/>
</dbReference>
<keyword evidence="9" id="KW-0630">Potassium</keyword>
<keyword evidence="10 17" id="KW-1133">Transmembrane helix</keyword>
<keyword evidence="13" id="KW-0407">Ion channel</keyword>
<protein>
    <submittedName>
        <fullName evidence="19">Proteasome subunit alpha type-2</fullName>
    </submittedName>
</protein>
<evidence type="ECO:0000256" key="14">
    <source>
        <dbReference type="ARBA" id="ARBA00034430"/>
    </source>
</evidence>
<feature type="compositionally biased region" description="Basic residues" evidence="16">
    <location>
        <begin position="639"/>
        <end position="651"/>
    </location>
</feature>
<dbReference type="InterPro" id="IPR001353">
    <property type="entry name" value="Proteasome_sua/b"/>
</dbReference>
<dbReference type="InterPro" id="IPR000426">
    <property type="entry name" value="Proteasome_asu_N"/>
</dbReference>
<keyword evidence="4" id="KW-0963">Cytoplasm</keyword>
<feature type="compositionally biased region" description="Low complexity" evidence="16">
    <location>
        <begin position="805"/>
        <end position="814"/>
    </location>
</feature>
<keyword evidence="5" id="KW-0633">Potassium transport</keyword>
<dbReference type="GO" id="GO:0005886">
    <property type="term" value="C:plasma membrane"/>
    <property type="evidence" value="ECO:0007669"/>
    <property type="project" value="UniProtKB-SubCell"/>
</dbReference>
<feature type="compositionally biased region" description="Acidic residues" evidence="16">
    <location>
        <begin position="396"/>
        <end position="406"/>
    </location>
</feature>
<dbReference type="InterPro" id="IPR036291">
    <property type="entry name" value="NAD(P)-bd_dom_sf"/>
</dbReference>
<dbReference type="GO" id="GO:0006511">
    <property type="term" value="P:ubiquitin-dependent protein catabolic process"/>
    <property type="evidence" value="ECO:0007669"/>
    <property type="project" value="InterPro"/>
</dbReference>
<dbReference type="PANTHER" id="PTHR10027">
    <property type="entry name" value="CALCIUM-ACTIVATED POTASSIUM CHANNEL ALPHA CHAIN"/>
    <property type="match status" value="1"/>
</dbReference>
<dbReference type="SUPFAM" id="SSF81324">
    <property type="entry name" value="Voltage-gated potassium channels"/>
    <property type="match status" value="1"/>
</dbReference>
<feature type="region of interest" description="Disordered" evidence="16">
    <location>
        <begin position="833"/>
        <end position="868"/>
    </location>
</feature>
<keyword evidence="11" id="KW-0406">Ion transport</keyword>
<dbReference type="NCBIfam" id="NF003075">
    <property type="entry name" value="PRK03996.1"/>
    <property type="match status" value="1"/>
</dbReference>
<dbReference type="Gene3D" id="3.40.50.720">
    <property type="entry name" value="NAD(P)-binding Rossmann-like Domain"/>
    <property type="match status" value="1"/>
</dbReference>
<evidence type="ECO:0000256" key="2">
    <source>
        <dbReference type="ARBA" id="ARBA00004651"/>
    </source>
</evidence>
<keyword evidence="6 17" id="KW-0812">Transmembrane</keyword>
<sequence>MHYKNQFRIRFAHLGYLELEEHFDCLIVQKQTIATVGFGDVVPKTAAGKALITLLVISTGFLIPYHLTQLLHIYRIYGRKQKEYKSSEKFKHIILTGSLKTSSLMDFLREFISRINRPNENKKNIKIVALTNNTITDEIMTILSDPFFDDSFKIIQGTSTLKSDLARVNLDSAKACIILADKNSPNELLEDASNTMSTLAVKDFCPKMKTYVQFIFNDRKQNLEQFGIDGSISTKVMKMDLLSLNCMYPGTFTFMNNLIQTHHPISSKKKNFLEWEKEYRNGLSMEIYTVVLPKAFKHKTFGEASRIIFQKISIILFAIVVDDLNDNPVCLFNPGDTYFINTGDIGYVIADSSETARKVSMFKIYKKRNSIFHVETEIGLSNEFNFKEIEQNYIDEDTESDDDFGDDNNSNGDDKFNDEERESKDSYELNNSSGLSGNDYYYSNRMKETYLKKIQIQEKNFDDESKYPLLDNAQKINSKPKINNNVINYNTSSIKDKGESFISDPIRIEKMKAIKNSKSHQKKKKKKKNMKRYKKTKNKKQFQSKKNLDKLQNPKSKQNSFIIKDNKNKNQNETKKNLPFEKVFDNNFTRYESSIEHLSKTPQTNSFLDFHSFYRRNTLQSEGSKDSKNGNDQSNVIKNKIKNTKAKRKRRNTISKRLQMKMSMHKKPQEAISVLSNVPISTRQLYESSTSISNIVSETQREMILSSNNNIQPKPLRNLQKKKNMNKGSANKQKQKLIQQHSRSLHRGISIRQSNENSAIFHTLSNNNQKKKKIDGEGYKSIDSSAIIFRGESSDTSEGEKKSNNNKSKNQSLSRSWKKNTEIEVKELFLTNNVKSHDGDGNGDGKGDGGGNKDTEEGSGKGGEYNKTQDINIENSIIEKTYGSKLDNSSIEKEFENKLFGIKKNHDIETGHNVEEISYQTINKITLQNCDQLTNHIIFFGPIPDFQLFIKSIREKEMIEYLHKLSFQKKLTISQNNNLNMRNRQEDQKLKKITKKKKFKKKTARNFQKFHEKKQLFDFELFEPSPIVYFTEKLPDEKQFEQLQKCDLGLTNIYFFVHKTFDPAIWFKINLAYAKGVVILPDIKKFDQLNQEDKHEYIIDSDTICLARMLFSIQSNPNLTIELCHPSNISYFKTQPKNNYKYTNGGKDGKNGNGDNYDVNIDQNRGVKKNVQKANSILLKIQNLFPSYSQNNVFASGKIFMEVFFDSLFANAFFTPDILQIMKKFTKFNRLDLSENIQQSRFFSIPLPKIMIGKKFINLFNHLSEEKNVIALGLLRAQNNNRLKNNLPYVVVNPKPQTTLFEEKKMSFFNFSLTTFSPNGKLLQIEHALKAVESGATSLGIKASNGVVIVTEKKLPTTLIDENSVKKIQNLNDGIGVIYSGLGPDYRVLLSKARKKSQQYFKQYNEIIPVNIISRKVAGIMQEFTQSGGVRPFGVSLLVAGYDHNGPQLFQVDPSGSFWAWKATAIGKNSSNSKKFLEKRYKPDMEIEDAINTAILTLKEGFEGEMDEFNIEVGVIKNDKKFRILEPEEVKDYISELNL</sequence>
<organism evidence="19 20">
    <name type="scientific">Anaeramoeba flamelloides</name>
    <dbReference type="NCBI Taxonomy" id="1746091"/>
    <lineage>
        <taxon>Eukaryota</taxon>
        <taxon>Metamonada</taxon>
        <taxon>Anaeramoebidae</taxon>
        <taxon>Anaeramoeba</taxon>
    </lineage>
</organism>
<dbReference type="InterPro" id="IPR047871">
    <property type="entry name" value="K_chnl_Slo-like"/>
</dbReference>
<keyword evidence="3" id="KW-0813">Transport</keyword>
<dbReference type="Gene3D" id="3.60.20.10">
    <property type="entry name" value="Glutamine Phosphoribosylpyrophosphate, subunit 1, domain 1"/>
    <property type="match status" value="1"/>
</dbReference>
<evidence type="ECO:0000259" key="18">
    <source>
        <dbReference type="PROSITE" id="PS00388"/>
    </source>
</evidence>
<feature type="compositionally biased region" description="Basic and acidic residues" evidence="16">
    <location>
        <begin position="835"/>
        <end position="859"/>
    </location>
</feature>
<feature type="region of interest" description="Disordered" evidence="16">
    <location>
        <begin position="791"/>
        <end position="818"/>
    </location>
</feature>
<feature type="transmembrane region" description="Helical" evidence="17">
    <location>
        <begin position="50"/>
        <end position="67"/>
    </location>
</feature>
<dbReference type="Proteomes" id="UP001146793">
    <property type="component" value="Unassembled WGS sequence"/>
</dbReference>